<gene>
    <name evidence="2" type="ORF">TCHU04912_LOCUS6683</name>
</gene>
<organism evidence="2">
    <name type="scientific">Tetraselmis chuii</name>
    <dbReference type="NCBI Taxonomy" id="63592"/>
    <lineage>
        <taxon>Eukaryota</taxon>
        <taxon>Viridiplantae</taxon>
        <taxon>Chlorophyta</taxon>
        <taxon>core chlorophytes</taxon>
        <taxon>Chlorodendrophyceae</taxon>
        <taxon>Chlorodendrales</taxon>
        <taxon>Chlorodendraceae</taxon>
        <taxon>Tetraselmis</taxon>
    </lineage>
</organism>
<keyword evidence="1" id="KW-0812">Transmembrane</keyword>
<sequence>MDVLTPRSNLLTATVVAAASLQAVLLFDMPADSVRFNIPITQQSPWFAFLELLGICLSVPFFGSLMLAYNYAPRGKRPEWHCMACSIASLTGLNSLVMFCIYDSVRCACTPGTRR</sequence>
<dbReference type="EMBL" id="HBGG01013051">
    <property type="protein sequence ID" value="CAD9204448.1"/>
    <property type="molecule type" value="Transcribed_RNA"/>
</dbReference>
<reference evidence="2" key="1">
    <citation type="submission" date="2021-01" db="EMBL/GenBank/DDBJ databases">
        <authorList>
            <person name="Corre E."/>
            <person name="Pelletier E."/>
            <person name="Niang G."/>
            <person name="Scheremetjew M."/>
            <person name="Finn R."/>
            <person name="Kale V."/>
            <person name="Holt S."/>
            <person name="Cochrane G."/>
            <person name="Meng A."/>
            <person name="Brown T."/>
            <person name="Cohen L."/>
        </authorList>
    </citation>
    <scope>NUCLEOTIDE SEQUENCE</scope>
    <source>
        <strain evidence="2">PLY429</strain>
    </source>
</reference>
<feature type="transmembrane region" description="Helical" evidence="1">
    <location>
        <begin position="46"/>
        <end position="68"/>
    </location>
</feature>
<accession>A0A7S1X2D2</accession>
<dbReference type="AlphaFoldDB" id="A0A7S1X2D2"/>
<name>A0A7S1X2D2_9CHLO</name>
<protein>
    <submittedName>
        <fullName evidence="2">Uncharacterized protein</fullName>
    </submittedName>
</protein>
<keyword evidence="1" id="KW-0472">Membrane</keyword>
<proteinExistence type="predicted"/>
<keyword evidence="1" id="KW-1133">Transmembrane helix</keyword>
<evidence type="ECO:0000313" key="2">
    <source>
        <dbReference type="EMBL" id="CAD9204448.1"/>
    </source>
</evidence>
<feature type="transmembrane region" description="Helical" evidence="1">
    <location>
        <begin position="80"/>
        <end position="99"/>
    </location>
</feature>
<evidence type="ECO:0000256" key="1">
    <source>
        <dbReference type="SAM" id="Phobius"/>
    </source>
</evidence>